<evidence type="ECO:0000313" key="1">
    <source>
        <dbReference type="EMBL" id="KAJ1216821.1"/>
    </source>
</evidence>
<dbReference type="AlphaFoldDB" id="A0AAV7WVH4"/>
<proteinExistence type="predicted"/>
<evidence type="ECO:0000313" key="2">
    <source>
        <dbReference type="Proteomes" id="UP001066276"/>
    </source>
</evidence>
<name>A0AAV7WVH4_PLEWA</name>
<dbReference type="SUPFAM" id="SSF56672">
    <property type="entry name" value="DNA/RNA polymerases"/>
    <property type="match status" value="1"/>
</dbReference>
<protein>
    <submittedName>
        <fullName evidence="1">Uncharacterized protein</fullName>
    </submittedName>
</protein>
<reference evidence="1" key="1">
    <citation type="journal article" date="2022" name="bioRxiv">
        <title>Sequencing and chromosome-scale assembly of the giantPleurodeles waltlgenome.</title>
        <authorList>
            <person name="Brown T."/>
            <person name="Elewa A."/>
            <person name="Iarovenko S."/>
            <person name="Subramanian E."/>
            <person name="Araus A.J."/>
            <person name="Petzold A."/>
            <person name="Susuki M."/>
            <person name="Suzuki K.-i.T."/>
            <person name="Hayashi T."/>
            <person name="Toyoda A."/>
            <person name="Oliveira C."/>
            <person name="Osipova E."/>
            <person name="Leigh N.D."/>
            <person name="Simon A."/>
            <person name="Yun M.H."/>
        </authorList>
    </citation>
    <scope>NUCLEOTIDE SEQUENCE</scope>
    <source>
        <strain evidence="1">20211129_DDA</strain>
        <tissue evidence="1">Liver</tissue>
    </source>
</reference>
<gene>
    <name evidence="1" type="ORF">NDU88_004420</name>
</gene>
<dbReference type="InterPro" id="IPR050951">
    <property type="entry name" value="Retrovirus_Pol_polyprotein"/>
</dbReference>
<sequence length="253" mass="28911">MVFRTLPQASIQDEEFDVFKVALIKLENRFKPSMSIALNWFKFYTRTQQVEETFDEFLTALRSLSVHCNFGPITNEMIRDQIIVHVRSRRIQEQLWVMGDLKLQDVINTAKALEQSEKWMKSVQESSKDKNSIHDVVGAVGGYEGPHQVGIILNTRACEPVLMIEESNEMDAIVLKFPKVFTDVLGKLKNYSHKIKLKSGARTVKQMLRNVPIGVRDELKTILAGMVKDDVIEEIESSEWVSAIVLARKSDKS</sequence>
<keyword evidence="2" id="KW-1185">Reference proteome</keyword>
<organism evidence="1 2">
    <name type="scientific">Pleurodeles waltl</name>
    <name type="common">Iberian ribbed newt</name>
    <dbReference type="NCBI Taxonomy" id="8319"/>
    <lineage>
        <taxon>Eukaryota</taxon>
        <taxon>Metazoa</taxon>
        <taxon>Chordata</taxon>
        <taxon>Craniata</taxon>
        <taxon>Vertebrata</taxon>
        <taxon>Euteleostomi</taxon>
        <taxon>Amphibia</taxon>
        <taxon>Batrachia</taxon>
        <taxon>Caudata</taxon>
        <taxon>Salamandroidea</taxon>
        <taxon>Salamandridae</taxon>
        <taxon>Pleurodelinae</taxon>
        <taxon>Pleurodeles</taxon>
    </lineage>
</organism>
<dbReference type="Proteomes" id="UP001066276">
    <property type="component" value="Chromosome 1_1"/>
</dbReference>
<comment type="caution">
    <text evidence="1">The sequence shown here is derived from an EMBL/GenBank/DDBJ whole genome shotgun (WGS) entry which is preliminary data.</text>
</comment>
<dbReference type="Gene3D" id="3.10.10.10">
    <property type="entry name" value="HIV Type 1 Reverse Transcriptase, subunit A, domain 1"/>
    <property type="match status" value="1"/>
</dbReference>
<accession>A0AAV7WVH4</accession>
<dbReference type="PANTHER" id="PTHR37984:SF15">
    <property type="entry name" value="INTEGRASE CATALYTIC DOMAIN-CONTAINING PROTEIN"/>
    <property type="match status" value="1"/>
</dbReference>
<dbReference type="PANTHER" id="PTHR37984">
    <property type="entry name" value="PROTEIN CBG26694"/>
    <property type="match status" value="1"/>
</dbReference>
<dbReference type="InterPro" id="IPR043502">
    <property type="entry name" value="DNA/RNA_pol_sf"/>
</dbReference>
<dbReference type="EMBL" id="JANPWB010000001">
    <property type="protein sequence ID" value="KAJ1216821.1"/>
    <property type="molecule type" value="Genomic_DNA"/>
</dbReference>